<dbReference type="PANTHER" id="PTHR30006">
    <property type="entry name" value="THIAMINE-BINDING PERIPLASMIC PROTEIN-RELATED"/>
    <property type="match status" value="1"/>
</dbReference>
<dbReference type="PROSITE" id="PS51318">
    <property type="entry name" value="TAT"/>
    <property type="match status" value="1"/>
</dbReference>
<organism evidence="3 4">
    <name type="scientific">Robbsia betulipollinis</name>
    <dbReference type="NCBI Taxonomy" id="2981849"/>
    <lineage>
        <taxon>Bacteria</taxon>
        <taxon>Pseudomonadati</taxon>
        <taxon>Pseudomonadota</taxon>
        <taxon>Betaproteobacteria</taxon>
        <taxon>Burkholderiales</taxon>
        <taxon>Burkholderiaceae</taxon>
        <taxon>Robbsia</taxon>
    </lineage>
</organism>
<sequence>MSTIDFERRRILQALGALGAVSLAADSRAAFAADPLAATTFPGAWEESHRKILLPAFRKATGATVSLTASQAVDTLTKLTAARANPPFDVVMMDEGPYLSGVALGLFEVIPAAKVPNLADLPPRFIDPRKMGAYVSGQVYGIAYNAERVRQKPASWNDLLKPAFKGRVGIVGLDSTLGIVWMVALAKMLGGDEDHMDPAFDFLRRLMPNVGAVAANPGALGALFQQGQIDVSCHYINNVESLKAKGVPLALARPESGWGLVRSTMNIVKNTRMPDLAAAYINTALSVDVQQQMTAAPYFVAPTNTKVPFGAALAAIAHSATELEHFVQVDWEKLNPRRAGYIDRFNRLVKA</sequence>
<accession>A0ABT3ZJH4</accession>
<dbReference type="PANTHER" id="PTHR30006:SF2">
    <property type="entry name" value="ABC TRANSPORTER SUBSTRATE-BINDING PROTEIN"/>
    <property type="match status" value="1"/>
</dbReference>
<dbReference type="Pfam" id="PF13343">
    <property type="entry name" value="SBP_bac_6"/>
    <property type="match status" value="1"/>
</dbReference>
<keyword evidence="4" id="KW-1185">Reference proteome</keyword>
<proteinExistence type="predicted"/>
<dbReference type="Gene3D" id="3.40.190.10">
    <property type="entry name" value="Periplasmic binding protein-like II"/>
    <property type="match status" value="2"/>
</dbReference>
<dbReference type="SUPFAM" id="SSF53850">
    <property type="entry name" value="Periplasmic binding protein-like II"/>
    <property type="match status" value="1"/>
</dbReference>
<comment type="caution">
    <text evidence="3">The sequence shown here is derived from an EMBL/GenBank/DDBJ whole genome shotgun (WGS) entry which is preliminary data.</text>
</comment>
<evidence type="ECO:0000313" key="4">
    <source>
        <dbReference type="Proteomes" id="UP001082899"/>
    </source>
</evidence>
<name>A0ABT3ZJH4_9BURK</name>
<keyword evidence="1 2" id="KW-0732">Signal</keyword>
<reference evidence="3" key="1">
    <citation type="submission" date="2022-11" db="EMBL/GenBank/DDBJ databases">
        <title>Robbsia betulipollinis sp. nov., isolated from pollen of birch (Betula pendula).</title>
        <authorList>
            <person name="Shi H."/>
            <person name="Ambika Manirajan B."/>
            <person name="Ratering S."/>
            <person name="Geissler-Plaum R."/>
            <person name="Schnell S."/>
        </authorList>
    </citation>
    <scope>NUCLEOTIDE SEQUENCE</scope>
    <source>
        <strain evidence="3">Bb-Pol-6</strain>
    </source>
</reference>
<evidence type="ECO:0000256" key="2">
    <source>
        <dbReference type="SAM" id="SignalP"/>
    </source>
</evidence>
<feature type="signal peptide" evidence="2">
    <location>
        <begin position="1"/>
        <end position="32"/>
    </location>
</feature>
<dbReference type="CDD" id="cd13589">
    <property type="entry name" value="PBP2_polyamine_RpCGA009"/>
    <property type="match status" value="1"/>
</dbReference>
<dbReference type="Proteomes" id="UP001082899">
    <property type="component" value="Unassembled WGS sequence"/>
</dbReference>
<protein>
    <submittedName>
        <fullName evidence="3">ABC transporter substrate-binding protein</fullName>
    </submittedName>
</protein>
<dbReference type="EMBL" id="JAPMXC010000001">
    <property type="protein sequence ID" value="MCY0386665.1"/>
    <property type="molecule type" value="Genomic_DNA"/>
</dbReference>
<feature type="chain" id="PRO_5046980001" evidence="2">
    <location>
        <begin position="33"/>
        <end position="351"/>
    </location>
</feature>
<dbReference type="InterPro" id="IPR006311">
    <property type="entry name" value="TAT_signal"/>
</dbReference>
<dbReference type="RefSeq" id="WP_267846209.1">
    <property type="nucleotide sequence ID" value="NZ_JAPMXC010000001.1"/>
</dbReference>
<evidence type="ECO:0000256" key="1">
    <source>
        <dbReference type="ARBA" id="ARBA00022729"/>
    </source>
</evidence>
<gene>
    <name evidence="3" type="ORF">OVY01_05320</name>
</gene>
<evidence type="ECO:0000313" key="3">
    <source>
        <dbReference type="EMBL" id="MCY0386665.1"/>
    </source>
</evidence>